<gene>
    <name evidence="1" type="ORF">TTHERM_000773789</name>
</gene>
<proteinExistence type="predicted"/>
<dbReference type="PROSITE" id="PS00018">
    <property type="entry name" value="EF_HAND_1"/>
    <property type="match status" value="1"/>
</dbReference>
<reference evidence="2" key="1">
    <citation type="journal article" date="2006" name="PLoS Biol.">
        <title>Macronuclear genome sequence of the ciliate Tetrahymena thermophila, a model eukaryote.</title>
        <authorList>
            <person name="Eisen J.A."/>
            <person name="Coyne R.S."/>
            <person name="Wu M."/>
            <person name="Wu D."/>
            <person name="Thiagarajan M."/>
            <person name="Wortman J.R."/>
            <person name="Badger J.H."/>
            <person name="Ren Q."/>
            <person name="Amedeo P."/>
            <person name="Jones K.M."/>
            <person name="Tallon L.J."/>
            <person name="Delcher A.L."/>
            <person name="Salzberg S.L."/>
            <person name="Silva J.C."/>
            <person name="Haas B.J."/>
            <person name="Majoros W.H."/>
            <person name="Farzad M."/>
            <person name="Carlton J.M."/>
            <person name="Smith R.K. Jr."/>
            <person name="Garg J."/>
            <person name="Pearlman R.E."/>
            <person name="Karrer K.M."/>
            <person name="Sun L."/>
            <person name="Manning G."/>
            <person name="Elde N.C."/>
            <person name="Turkewitz A.P."/>
            <person name="Asai D.J."/>
            <person name="Wilkes D.E."/>
            <person name="Wang Y."/>
            <person name="Cai H."/>
            <person name="Collins K."/>
            <person name="Stewart B.A."/>
            <person name="Lee S.R."/>
            <person name="Wilamowska K."/>
            <person name="Weinberg Z."/>
            <person name="Ruzzo W.L."/>
            <person name="Wloga D."/>
            <person name="Gaertig J."/>
            <person name="Frankel J."/>
            <person name="Tsao C.-C."/>
            <person name="Gorovsky M.A."/>
            <person name="Keeling P.J."/>
            <person name="Waller R.F."/>
            <person name="Patron N.J."/>
            <person name="Cherry J.M."/>
            <person name="Stover N.A."/>
            <person name="Krieger C.J."/>
            <person name="del Toro C."/>
            <person name="Ryder H.F."/>
            <person name="Williamson S.C."/>
            <person name="Barbeau R.A."/>
            <person name="Hamilton E.P."/>
            <person name="Orias E."/>
        </authorList>
    </citation>
    <scope>NUCLEOTIDE SEQUENCE [LARGE SCALE GENOMIC DNA]</scope>
    <source>
        <strain evidence="2">SB210</strain>
    </source>
</reference>
<dbReference type="Proteomes" id="UP000009168">
    <property type="component" value="Unassembled WGS sequence"/>
</dbReference>
<evidence type="ECO:0000313" key="2">
    <source>
        <dbReference type="Proteomes" id="UP000009168"/>
    </source>
</evidence>
<dbReference type="InParanoid" id="W7X4T1"/>
<name>W7X4T1_TETTS</name>
<dbReference type="RefSeq" id="XP_012655054.1">
    <property type="nucleotide sequence ID" value="XM_012799600.1"/>
</dbReference>
<sequence length="688" mass="81687">MNQDNFSKTCQEQLKEVIEIIKDTQNFISENQKRVSFQRYLGQEIFWVLHRWLETIFQQNFTHISSNIEPSVQRFLQQIKGDFLNIRTLVQKLKFEFNSKYEDEFEIIKNIQEGLQNLIKVGIEGFNNGIVKIETKTSLDEFQKYLTLLNFTILQYRQIDSQFFKCQTEMMKYGKNKQPYKIDCPYFIIDHTVTQQATLEADDVYEGLKAFCHQYLNKTLHKEIHLKKLEFYLDFDNTGQIQLSDVDDFFTFVWCNPYEREQFLSEKEFFKSDEKKNKYKLVLTLKKQSPNFDPLFPRQIYIDEYGVVPQDKRQSKDREKIRKPVRFGRKAMNNNNLIPCDVYFGQKEMTISKRQFVIKSDQDDYYAYCISTTNPTEFLVMTDGCFITKGSVITLSDKVCFIVTECVVPLDEEQVVEKMEEESIIGDGPTVRRGKKNNPALAQIKSKADKMKEIQDPKDYKEKNIADEDEGLKVENEITQKDEHKTFEKKKGGMKDIKEYFQKKMNNEKIDDEQAQFVTQEFKNQKKKQKDDEEDYRCFPNKDMTTKCTRRKGECYLQLELDWCDLECEDQIRETLKKFNQIQREKKQGYFTIGTAKGLEIPIEDHSIKEFQCYFIYKEEFKKWICMDYNQNIMATAIQKDQYTTVAFKGNNDKNHSELFKLQKGAVIVVSGNFLEVDFVDVDFDKNQ</sequence>
<dbReference type="InterPro" id="IPR008984">
    <property type="entry name" value="SMAD_FHA_dom_sf"/>
</dbReference>
<dbReference type="InterPro" id="IPR018247">
    <property type="entry name" value="EF_Hand_1_Ca_BS"/>
</dbReference>
<evidence type="ECO:0008006" key="3">
    <source>
        <dbReference type="Google" id="ProtNLM"/>
    </source>
</evidence>
<protein>
    <recommendedName>
        <fullName evidence="3">EF-hand domain-containing protein</fullName>
    </recommendedName>
</protein>
<dbReference type="KEGG" id="tet:TTHERM_000773789"/>
<organism evidence="1 2">
    <name type="scientific">Tetrahymena thermophila (strain SB210)</name>
    <dbReference type="NCBI Taxonomy" id="312017"/>
    <lineage>
        <taxon>Eukaryota</taxon>
        <taxon>Sar</taxon>
        <taxon>Alveolata</taxon>
        <taxon>Ciliophora</taxon>
        <taxon>Intramacronucleata</taxon>
        <taxon>Oligohymenophorea</taxon>
        <taxon>Hymenostomatida</taxon>
        <taxon>Tetrahymenina</taxon>
        <taxon>Tetrahymenidae</taxon>
        <taxon>Tetrahymena</taxon>
    </lineage>
</organism>
<keyword evidence="2" id="KW-1185">Reference proteome</keyword>
<dbReference type="EMBL" id="GG662514">
    <property type="protein sequence ID" value="EWS72427.1"/>
    <property type="molecule type" value="Genomic_DNA"/>
</dbReference>
<dbReference type="AlphaFoldDB" id="W7X4T1"/>
<evidence type="ECO:0000313" key="1">
    <source>
        <dbReference type="EMBL" id="EWS72427.1"/>
    </source>
</evidence>
<accession>W7X4T1</accession>
<dbReference type="SUPFAM" id="SSF49879">
    <property type="entry name" value="SMAD/FHA domain"/>
    <property type="match status" value="1"/>
</dbReference>
<dbReference type="GeneID" id="24440617"/>